<name>A0ACC1NP87_9HYPO</name>
<protein>
    <submittedName>
        <fullName evidence="1">Uncharacterized protein</fullName>
    </submittedName>
</protein>
<sequence length="126" mass="14186">MKQSSIAMESQPAQRVVGQQVRMSRPSSPDSIDFAIRALGGNTETLELWKLPSKAVAASPQQRIAELEEEKNWLRLDINAECQKYKLLLALVPALRSQVDQLQRMVEEYDAEIQEVCKSWEASKGA</sequence>
<organism evidence="1 2">
    <name type="scientific">Zarea fungicola</name>
    <dbReference type="NCBI Taxonomy" id="93591"/>
    <lineage>
        <taxon>Eukaryota</taxon>
        <taxon>Fungi</taxon>
        <taxon>Dikarya</taxon>
        <taxon>Ascomycota</taxon>
        <taxon>Pezizomycotina</taxon>
        <taxon>Sordariomycetes</taxon>
        <taxon>Hypocreomycetidae</taxon>
        <taxon>Hypocreales</taxon>
        <taxon>Cordycipitaceae</taxon>
        <taxon>Zarea</taxon>
    </lineage>
</organism>
<evidence type="ECO:0000313" key="1">
    <source>
        <dbReference type="EMBL" id="KAJ2981155.1"/>
    </source>
</evidence>
<dbReference type="EMBL" id="JANJQO010000148">
    <property type="protein sequence ID" value="KAJ2981155.1"/>
    <property type="molecule type" value="Genomic_DNA"/>
</dbReference>
<evidence type="ECO:0000313" key="2">
    <source>
        <dbReference type="Proteomes" id="UP001143910"/>
    </source>
</evidence>
<gene>
    <name evidence="1" type="ORF">NQ176_g2197</name>
</gene>
<keyword evidence="2" id="KW-1185">Reference proteome</keyword>
<dbReference type="Proteomes" id="UP001143910">
    <property type="component" value="Unassembled WGS sequence"/>
</dbReference>
<accession>A0ACC1NP87</accession>
<reference evidence="1" key="1">
    <citation type="submission" date="2022-08" db="EMBL/GenBank/DDBJ databases">
        <title>Genome Sequence of Lecanicillium fungicola.</title>
        <authorList>
            <person name="Buettner E."/>
        </authorList>
    </citation>
    <scope>NUCLEOTIDE SEQUENCE</scope>
    <source>
        <strain evidence="1">Babe33</strain>
    </source>
</reference>
<proteinExistence type="predicted"/>
<comment type="caution">
    <text evidence="1">The sequence shown here is derived from an EMBL/GenBank/DDBJ whole genome shotgun (WGS) entry which is preliminary data.</text>
</comment>